<keyword evidence="1" id="KW-1133">Transmembrane helix</keyword>
<keyword evidence="1" id="KW-0472">Membrane</keyword>
<feature type="transmembrane region" description="Helical" evidence="1">
    <location>
        <begin position="20"/>
        <end position="41"/>
    </location>
</feature>
<evidence type="ECO:0000313" key="3">
    <source>
        <dbReference type="Proteomes" id="UP000255355"/>
    </source>
</evidence>
<feature type="transmembrane region" description="Helical" evidence="1">
    <location>
        <begin position="75"/>
        <end position="93"/>
    </location>
</feature>
<keyword evidence="1" id="KW-0812">Transmembrane</keyword>
<reference evidence="2 3" key="1">
    <citation type="submission" date="2018-07" db="EMBL/GenBank/DDBJ databases">
        <title>Genomic Encyclopedia of Type Strains, Phase IV (KMG-IV): sequencing the most valuable type-strain genomes for metagenomic binning, comparative biology and taxonomic classification.</title>
        <authorList>
            <person name="Goeker M."/>
        </authorList>
    </citation>
    <scope>NUCLEOTIDE SEQUENCE [LARGE SCALE GENOMIC DNA]</scope>
    <source>
        <strain evidence="2 3">DSM 44952</strain>
    </source>
</reference>
<keyword evidence="3" id="KW-1185">Reference proteome</keyword>
<accession>A0A370HB43</accession>
<gene>
    <name evidence="2" type="ORF">DFR68_102287</name>
</gene>
<evidence type="ECO:0000313" key="2">
    <source>
        <dbReference type="EMBL" id="RDI54163.1"/>
    </source>
</evidence>
<comment type="caution">
    <text evidence="2">The sequence shown here is derived from an EMBL/GenBank/DDBJ whole genome shotgun (WGS) entry which is preliminary data.</text>
</comment>
<proteinExistence type="predicted"/>
<evidence type="ECO:0000256" key="1">
    <source>
        <dbReference type="SAM" id="Phobius"/>
    </source>
</evidence>
<feature type="transmembrane region" description="Helical" evidence="1">
    <location>
        <begin position="48"/>
        <end position="69"/>
    </location>
</feature>
<dbReference type="EMBL" id="QQAZ01000002">
    <property type="protein sequence ID" value="RDI54163.1"/>
    <property type="molecule type" value="Genomic_DNA"/>
</dbReference>
<dbReference type="RefSeq" id="WP_147288860.1">
    <property type="nucleotide sequence ID" value="NZ_QQAZ01000002.1"/>
</dbReference>
<name>A0A370HB43_9NOCA</name>
<sequence length="119" mass="13103">MIPRDSARTVRDRLGWLFEFRVAMVALCGVVLCGAAAVTAVQSRAWGYTALFVLVAVPCVLVVAVNIVVETASYAYTWLIVAVGLVILPLLLIPDVRCRFGRMWLRRRHSGESAAARRS</sequence>
<organism evidence="2 3">
    <name type="scientific">Nocardia mexicana</name>
    <dbReference type="NCBI Taxonomy" id="279262"/>
    <lineage>
        <taxon>Bacteria</taxon>
        <taxon>Bacillati</taxon>
        <taxon>Actinomycetota</taxon>
        <taxon>Actinomycetes</taxon>
        <taxon>Mycobacteriales</taxon>
        <taxon>Nocardiaceae</taxon>
        <taxon>Nocardia</taxon>
    </lineage>
</organism>
<protein>
    <submittedName>
        <fullName evidence="2">Uncharacterized protein</fullName>
    </submittedName>
</protein>
<dbReference type="AlphaFoldDB" id="A0A370HB43"/>
<dbReference type="Proteomes" id="UP000255355">
    <property type="component" value="Unassembled WGS sequence"/>
</dbReference>